<sequence>MKVITQDLGYPEGPIAMPDGSVLVLDIYDEALKRVSPSGQVTRIAALPGGPNGAALGPEGAVFVCNNGGTDWIDTGPGTRRTGPQSAGYRGGSIERVDLVTGRVETLYDAFEGVGLRSPNDLVFDGTGGFYFTDFGKRRAHEMDLGAVYWAKADGSEIRLLVSGMISPNGIALSPDGNSLYVAETYTGRIWMWSIEAPGQLRKADWPASYGATLFASPGGIARFDGLAVAASGAVYAAALDMCAVLEFQGPLQAPRLHPLPDLLVTNLCFGGPDMRTCYATLSHDARLVRFRVAEPGLVLHHAG</sequence>
<keyword evidence="3" id="KW-1185">Reference proteome</keyword>
<dbReference type="PANTHER" id="PTHR47572:SF5">
    <property type="entry name" value="BLR2277 PROTEIN"/>
    <property type="match status" value="1"/>
</dbReference>
<organism evidence="2 3">
    <name type="scientific">Pseudogemmobacter lacusdianii</name>
    <dbReference type="NCBI Taxonomy" id="3069608"/>
    <lineage>
        <taxon>Bacteria</taxon>
        <taxon>Pseudomonadati</taxon>
        <taxon>Pseudomonadota</taxon>
        <taxon>Alphaproteobacteria</taxon>
        <taxon>Rhodobacterales</taxon>
        <taxon>Paracoccaceae</taxon>
        <taxon>Pseudogemmobacter</taxon>
    </lineage>
</organism>
<dbReference type="SUPFAM" id="SSF63829">
    <property type="entry name" value="Calcium-dependent phosphotriesterase"/>
    <property type="match status" value="1"/>
</dbReference>
<feature type="domain" description="SMP-30/Gluconolactonase/LRE-like region" evidence="1">
    <location>
        <begin position="11"/>
        <end position="283"/>
    </location>
</feature>
<dbReference type="Proteomes" id="UP001239680">
    <property type="component" value="Unassembled WGS sequence"/>
</dbReference>
<dbReference type="PANTHER" id="PTHR47572">
    <property type="entry name" value="LIPOPROTEIN-RELATED"/>
    <property type="match status" value="1"/>
</dbReference>
<dbReference type="Pfam" id="PF08450">
    <property type="entry name" value="SGL"/>
    <property type="match status" value="1"/>
</dbReference>
<dbReference type="InterPro" id="IPR011042">
    <property type="entry name" value="6-blade_b-propeller_TolB-like"/>
</dbReference>
<dbReference type="PRINTS" id="PR01790">
    <property type="entry name" value="SMP30FAMILY"/>
</dbReference>
<dbReference type="InterPro" id="IPR013658">
    <property type="entry name" value="SGL"/>
</dbReference>
<dbReference type="InterPro" id="IPR005511">
    <property type="entry name" value="SMP-30"/>
</dbReference>
<proteinExistence type="predicted"/>
<evidence type="ECO:0000259" key="1">
    <source>
        <dbReference type="Pfam" id="PF08450"/>
    </source>
</evidence>
<protein>
    <submittedName>
        <fullName evidence="2">SMP-30/gluconolactonase/LRE family protein</fullName>
    </submittedName>
</protein>
<dbReference type="Gene3D" id="2.120.10.30">
    <property type="entry name" value="TolB, C-terminal domain"/>
    <property type="match status" value="1"/>
</dbReference>
<dbReference type="InterPro" id="IPR051262">
    <property type="entry name" value="SMP-30/CGR1_Lactonase"/>
</dbReference>
<reference evidence="2 3" key="1">
    <citation type="submission" date="2023-08" db="EMBL/GenBank/DDBJ databases">
        <title>Characterization of two Paracoccaceae strains isolated from Phycosphere and proposal of Xinfangfangia lacusdiani sp. nov.</title>
        <authorList>
            <person name="Deng Y."/>
            <person name="Zhang Y.Q."/>
        </authorList>
    </citation>
    <scope>NUCLEOTIDE SEQUENCE [LARGE SCALE GENOMIC DNA]</scope>
    <source>
        <strain evidence="2 3">CPCC 101601</strain>
    </source>
</reference>
<name>A0ABU0VYS4_9RHOB</name>
<dbReference type="RefSeq" id="WP_306679743.1">
    <property type="nucleotide sequence ID" value="NZ_JAVDBT010000005.1"/>
</dbReference>
<dbReference type="EMBL" id="JAVDBT010000005">
    <property type="protein sequence ID" value="MDQ2066045.1"/>
    <property type="molecule type" value="Genomic_DNA"/>
</dbReference>
<evidence type="ECO:0000313" key="2">
    <source>
        <dbReference type="EMBL" id="MDQ2066045.1"/>
    </source>
</evidence>
<gene>
    <name evidence="2" type="ORF">Q9295_06660</name>
</gene>
<comment type="caution">
    <text evidence="2">The sequence shown here is derived from an EMBL/GenBank/DDBJ whole genome shotgun (WGS) entry which is preliminary data.</text>
</comment>
<accession>A0ABU0VYS4</accession>
<evidence type="ECO:0000313" key="3">
    <source>
        <dbReference type="Proteomes" id="UP001239680"/>
    </source>
</evidence>